<evidence type="ECO:0000256" key="2">
    <source>
        <dbReference type="ARBA" id="ARBA00011255"/>
    </source>
</evidence>
<dbReference type="GO" id="GO:0007155">
    <property type="term" value="P:cell adhesion"/>
    <property type="evidence" value="ECO:0007669"/>
    <property type="project" value="InterPro"/>
</dbReference>
<gene>
    <name evidence="8" type="primary">fliD</name>
    <name evidence="8" type="ORF">JFN93_08945</name>
</gene>
<dbReference type="PANTHER" id="PTHR30288:SF0">
    <property type="entry name" value="FLAGELLAR HOOK-ASSOCIATED PROTEIN 2"/>
    <property type="match status" value="1"/>
</dbReference>
<name>A0A8J7LYC6_9BACT</name>
<evidence type="ECO:0000313" key="8">
    <source>
        <dbReference type="EMBL" id="MBJ6724831.1"/>
    </source>
</evidence>
<dbReference type="Pfam" id="PF07195">
    <property type="entry name" value="FliD_C"/>
    <property type="match status" value="1"/>
</dbReference>
<comment type="similarity">
    <text evidence="1 5">Belongs to the FliD family.</text>
</comment>
<dbReference type="InterPro" id="IPR010809">
    <property type="entry name" value="FliD_C"/>
</dbReference>
<evidence type="ECO:0000256" key="3">
    <source>
        <dbReference type="ARBA" id="ARBA00023054"/>
    </source>
</evidence>
<keyword evidence="9" id="KW-1185">Reference proteome</keyword>
<keyword evidence="8" id="KW-0969">Cilium</keyword>
<evidence type="ECO:0000313" key="9">
    <source>
        <dbReference type="Proteomes" id="UP000636888"/>
    </source>
</evidence>
<protein>
    <recommendedName>
        <fullName evidence="5">Flagellar hook-associated protein 2</fullName>
        <shortName evidence="5">HAP2</shortName>
    </recommendedName>
    <alternativeName>
        <fullName evidence="5">Flagellar cap protein</fullName>
    </alternativeName>
</protein>
<evidence type="ECO:0000256" key="1">
    <source>
        <dbReference type="ARBA" id="ARBA00009764"/>
    </source>
</evidence>
<comment type="function">
    <text evidence="5">Required for morphogenesis and for the elongation of the flagellar filament by facilitating polymerization of the flagellin monomers at the tip of growing filament. Forms a capping structure, which prevents flagellin subunits (transported through the central channel of the flagellum) from leaking out without polymerization at the distal end.</text>
</comment>
<accession>A0A8J7LYC6</accession>
<dbReference type="InterPro" id="IPR003481">
    <property type="entry name" value="FliD_N"/>
</dbReference>
<dbReference type="GO" id="GO:0009424">
    <property type="term" value="C:bacterial-type flagellum hook"/>
    <property type="evidence" value="ECO:0007669"/>
    <property type="project" value="UniProtKB-UniRule"/>
</dbReference>
<dbReference type="EMBL" id="JAEMHM010000006">
    <property type="protein sequence ID" value="MBJ6724831.1"/>
    <property type="molecule type" value="Genomic_DNA"/>
</dbReference>
<keyword evidence="8" id="KW-0966">Cell projection</keyword>
<keyword evidence="4 5" id="KW-0975">Bacterial flagellum</keyword>
<dbReference type="AlphaFoldDB" id="A0A8J7LYC6"/>
<sequence length="461" mass="47737">MSSITFSGLATGIDTASIISKLMDVERAPEKVMQQQQSTYQSQSDAYSKLETALNSLQTTMQGMNSLSGLKAMTTSVGDSTVASVTASSTAAAGSHTLTVNTLARSQRQVSVGYADGATFGTGAFTIDDGSGNVKSVNIDSSNNTLQGIVSAINSSGANVTASIINDGSSTPNRLVITGNDTKNYTVDFSGLGTGPTLLDSSDPSYQAGVNASFTLDGVSMTKTSNTVTDALSGVTLNLLKEGTTTSFSVANDTTSVTNKINAFVTAYNTAITQINAQSTYNSDTKTAGVLSGDSTLRTIQNTLQNLLTSTVSGVSGPYTNLAQLGITSDKSDGTLSVDSTKLSAALSNNFNGVMDLFTHNVGTFANHATNEYGIAEQFNKAIQGMVDTATNNGLLETRIQGLQKSISGIDDQISSMEVRISAMQLNLQTQYSNMESIVSSLKSQGSYLTSALSSSSSTSA</sequence>
<feature type="domain" description="Flagellar hook-associated protein 2 C-terminal" evidence="7">
    <location>
        <begin position="210"/>
        <end position="443"/>
    </location>
</feature>
<dbReference type="RefSeq" id="WP_199383717.1">
    <property type="nucleotide sequence ID" value="NZ_JAEMHM010000006.1"/>
</dbReference>
<evidence type="ECO:0000259" key="6">
    <source>
        <dbReference type="Pfam" id="PF02465"/>
    </source>
</evidence>
<comment type="subunit">
    <text evidence="2 5">Homopentamer.</text>
</comment>
<keyword evidence="5" id="KW-0964">Secreted</keyword>
<evidence type="ECO:0000256" key="5">
    <source>
        <dbReference type="RuleBase" id="RU362066"/>
    </source>
</evidence>
<evidence type="ECO:0000256" key="4">
    <source>
        <dbReference type="ARBA" id="ARBA00023143"/>
    </source>
</evidence>
<dbReference type="Pfam" id="PF02465">
    <property type="entry name" value="FliD_N"/>
    <property type="match status" value="1"/>
</dbReference>
<evidence type="ECO:0000259" key="7">
    <source>
        <dbReference type="Pfam" id="PF07195"/>
    </source>
</evidence>
<comment type="caution">
    <text evidence="8">The sequence shown here is derived from an EMBL/GenBank/DDBJ whole genome shotgun (WGS) entry which is preliminary data.</text>
</comment>
<proteinExistence type="inferred from homology"/>
<dbReference type="InterPro" id="IPR040026">
    <property type="entry name" value="FliD"/>
</dbReference>
<keyword evidence="8" id="KW-0282">Flagellum</keyword>
<reference evidence="8" key="1">
    <citation type="submission" date="2020-12" db="EMBL/GenBank/DDBJ databases">
        <title>Geomonas sp. Red875, isolated from river sediment.</title>
        <authorList>
            <person name="Xu Z."/>
            <person name="Zhang Z."/>
            <person name="Masuda Y."/>
            <person name="Itoh H."/>
            <person name="Senoo K."/>
        </authorList>
    </citation>
    <scope>NUCLEOTIDE SEQUENCE</scope>
    <source>
        <strain evidence="8">Red875</strain>
    </source>
</reference>
<dbReference type="GO" id="GO:0009421">
    <property type="term" value="C:bacterial-type flagellum filament cap"/>
    <property type="evidence" value="ECO:0007669"/>
    <property type="project" value="InterPro"/>
</dbReference>
<dbReference type="Proteomes" id="UP000636888">
    <property type="component" value="Unassembled WGS sequence"/>
</dbReference>
<comment type="subcellular location">
    <subcellularLocation>
        <location evidence="5">Secreted</location>
    </subcellularLocation>
    <subcellularLocation>
        <location evidence="5">Bacterial flagellum</location>
    </subcellularLocation>
</comment>
<dbReference type="GO" id="GO:0005576">
    <property type="term" value="C:extracellular region"/>
    <property type="evidence" value="ECO:0007669"/>
    <property type="project" value="UniProtKB-SubCell"/>
</dbReference>
<feature type="domain" description="Flagellar hook-associated protein 2 N-terminal" evidence="6">
    <location>
        <begin position="11"/>
        <end position="107"/>
    </location>
</feature>
<keyword evidence="3" id="KW-0175">Coiled coil</keyword>
<dbReference type="PANTHER" id="PTHR30288">
    <property type="entry name" value="FLAGELLAR CAP/ASSEMBLY PROTEIN FLID"/>
    <property type="match status" value="1"/>
</dbReference>
<dbReference type="GO" id="GO:0071973">
    <property type="term" value="P:bacterial-type flagellum-dependent cell motility"/>
    <property type="evidence" value="ECO:0007669"/>
    <property type="project" value="TreeGrafter"/>
</dbReference>
<organism evidence="8 9">
    <name type="scientific">Geomesophilobacter sediminis</name>
    <dbReference type="NCBI Taxonomy" id="2798584"/>
    <lineage>
        <taxon>Bacteria</taxon>
        <taxon>Pseudomonadati</taxon>
        <taxon>Thermodesulfobacteriota</taxon>
        <taxon>Desulfuromonadia</taxon>
        <taxon>Geobacterales</taxon>
        <taxon>Geobacteraceae</taxon>
        <taxon>Geomesophilobacter</taxon>
    </lineage>
</organism>